<dbReference type="InterPro" id="IPR036935">
    <property type="entry name" value="Ribosomal_bL9_N_sf"/>
</dbReference>
<evidence type="ECO:0000256" key="1">
    <source>
        <dbReference type="ARBA" id="ARBA00010605"/>
    </source>
</evidence>
<evidence type="ECO:0000313" key="10">
    <source>
        <dbReference type="EMBL" id="MFD1014468.1"/>
    </source>
</evidence>
<dbReference type="Pfam" id="PF01281">
    <property type="entry name" value="Ribosomal_L9_N"/>
    <property type="match status" value="1"/>
</dbReference>
<proteinExistence type="inferred from homology"/>
<keyword evidence="11" id="KW-1185">Reference proteome</keyword>
<dbReference type="PANTHER" id="PTHR21368">
    <property type="entry name" value="50S RIBOSOMAL PROTEIN L9"/>
    <property type="match status" value="1"/>
</dbReference>
<keyword evidence="2 7" id="KW-0699">rRNA-binding</keyword>
<evidence type="ECO:0000313" key="11">
    <source>
        <dbReference type="Proteomes" id="UP001597086"/>
    </source>
</evidence>
<evidence type="ECO:0000259" key="9">
    <source>
        <dbReference type="Pfam" id="PF03948"/>
    </source>
</evidence>
<dbReference type="InterPro" id="IPR020594">
    <property type="entry name" value="Ribosomal_bL9_bac/chp"/>
</dbReference>
<dbReference type="SUPFAM" id="SSF55653">
    <property type="entry name" value="Ribosomal protein L9 C-domain"/>
    <property type="match status" value="1"/>
</dbReference>
<feature type="domain" description="Large ribosomal subunit protein bL9 C-terminal" evidence="9">
    <location>
        <begin position="63"/>
        <end position="151"/>
    </location>
</feature>
<keyword evidence="5 7" id="KW-0687">Ribonucleoprotein</keyword>
<comment type="caution">
    <text evidence="10">The sequence shown here is derived from an EMBL/GenBank/DDBJ whole genome shotgun (WGS) entry which is preliminary data.</text>
</comment>
<reference evidence="11" key="1">
    <citation type="journal article" date="2019" name="Int. J. Syst. Evol. Microbiol.">
        <title>The Global Catalogue of Microorganisms (GCM) 10K type strain sequencing project: providing services to taxonomists for standard genome sequencing and annotation.</title>
        <authorList>
            <consortium name="The Broad Institute Genomics Platform"/>
            <consortium name="The Broad Institute Genome Sequencing Center for Infectious Disease"/>
            <person name="Wu L."/>
            <person name="Ma J."/>
        </authorList>
    </citation>
    <scope>NUCLEOTIDE SEQUENCE [LARGE SCALE GENOMIC DNA]</scope>
    <source>
        <strain evidence="11">CCUG 56098</strain>
    </source>
</reference>
<dbReference type="Proteomes" id="UP001597086">
    <property type="component" value="Unassembled WGS sequence"/>
</dbReference>
<dbReference type="GO" id="GO:0005840">
    <property type="term" value="C:ribosome"/>
    <property type="evidence" value="ECO:0007669"/>
    <property type="project" value="UniProtKB-KW"/>
</dbReference>
<keyword evidence="3 7" id="KW-0694">RNA-binding</keyword>
<evidence type="ECO:0000259" key="8">
    <source>
        <dbReference type="Pfam" id="PF01281"/>
    </source>
</evidence>
<evidence type="ECO:0000256" key="2">
    <source>
        <dbReference type="ARBA" id="ARBA00022730"/>
    </source>
</evidence>
<dbReference type="InterPro" id="IPR009027">
    <property type="entry name" value="Ribosomal_bL9/RNase_H1_N"/>
</dbReference>
<dbReference type="InterPro" id="IPR000244">
    <property type="entry name" value="Ribosomal_bL9"/>
</dbReference>
<keyword evidence="4 7" id="KW-0689">Ribosomal protein</keyword>
<dbReference type="EMBL" id="JBHTKM010000001">
    <property type="protein sequence ID" value="MFD1014468.1"/>
    <property type="molecule type" value="Genomic_DNA"/>
</dbReference>
<dbReference type="Pfam" id="PF03948">
    <property type="entry name" value="Ribosomal_L9_C"/>
    <property type="match status" value="1"/>
</dbReference>
<dbReference type="SUPFAM" id="SSF55658">
    <property type="entry name" value="L9 N-domain-like"/>
    <property type="match status" value="1"/>
</dbReference>
<evidence type="ECO:0000256" key="5">
    <source>
        <dbReference type="ARBA" id="ARBA00023274"/>
    </source>
</evidence>
<comment type="similarity">
    <text evidence="1 7">Belongs to the bacterial ribosomal protein bL9 family.</text>
</comment>
<comment type="function">
    <text evidence="7">Binds to the 23S rRNA.</text>
</comment>
<dbReference type="Gene3D" id="3.40.5.10">
    <property type="entry name" value="Ribosomal protein L9, N-terminal domain"/>
    <property type="match status" value="1"/>
</dbReference>
<dbReference type="InterPro" id="IPR036791">
    <property type="entry name" value="Ribosomal_bL9_C_sf"/>
</dbReference>
<sequence length="153" mass="16403">MELILKQDVENLGFKDDIVSVKNGYGRNFLIPQGQAVMATSSAKKVLEETLKQRAYKEKTVIAEAEKTAEGLNGLDIKITAKAGTGATAGDKLFGSITNMDLAAALKNAGFDVDKKFIAITGGNIKRLGQYVAAIRLHRSVTVDLTFEVVAEA</sequence>
<dbReference type="HAMAP" id="MF_00503">
    <property type="entry name" value="Ribosomal_bL9"/>
    <property type="match status" value="1"/>
</dbReference>
<protein>
    <recommendedName>
        <fullName evidence="6 7">Large ribosomal subunit protein bL9</fullName>
    </recommendedName>
</protein>
<dbReference type="Gene3D" id="3.10.430.100">
    <property type="entry name" value="Ribosomal protein L9, C-terminal domain"/>
    <property type="match status" value="1"/>
</dbReference>
<feature type="domain" description="Ribosomal protein L9" evidence="8">
    <location>
        <begin position="1"/>
        <end position="46"/>
    </location>
</feature>
<name>A0ABW3KP86_9FLAO</name>
<gene>
    <name evidence="7 10" type="primary">rplI</name>
    <name evidence="10" type="ORF">ACFQ13_00930</name>
</gene>
<evidence type="ECO:0000256" key="3">
    <source>
        <dbReference type="ARBA" id="ARBA00022884"/>
    </source>
</evidence>
<dbReference type="RefSeq" id="WP_386113219.1">
    <property type="nucleotide sequence ID" value="NZ_JBHTKM010000001.1"/>
</dbReference>
<accession>A0ABW3KP86</accession>
<evidence type="ECO:0000256" key="6">
    <source>
        <dbReference type="ARBA" id="ARBA00035292"/>
    </source>
</evidence>
<dbReference type="InterPro" id="IPR020069">
    <property type="entry name" value="Ribosomal_bL9_C"/>
</dbReference>
<dbReference type="InterPro" id="IPR020070">
    <property type="entry name" value="Ribosomal_bL9_N"/>
</dbReference>
<dbReference type="NCBIfam" id="TIGR00158">
    <property type="entry name" value="L9"/>
    <property type="match status" value="1"/>
</dbReference>
<evidence type="ECO:0000256" key="7">
    <source>
        <dbReference type="HAMAP-Rule" id="MF_00503"/>
    </source>
</evidence>
<organism evidence="10 11">
    <name type="scientific">Winogradskyella rapida</name>
    <dbReference type="NCBI Taxonomy" id="549701"/>
    <lineage>
        <taxon>Bacteria</taxon>
        <taxon>Pseudomonadati</taxon>
        <taxon>Bacteroidota</taxon>
        <taxon>Flavobacteriia</taxon>
        <taxon>Flavobacteriales</taxon>
        <taxon>Flavobacteriaceae</taxon>
        <taxon>Winogradskyella</taxon>
    </lineage>
</organism>
<evidence type="ECO:0000256" key="4">
    <source>
        <dbReference type="ARBA" id="ARBA00022980"/>
    </source>
</evidence>